<evidence type="ECO:0000256" key="6">
    <source>
        <dbReference type="ARBA" id="ARBA00022737"/>
    </source>
</evidence>
<sequence length="733" mass="80753">MTVTREEISAVRGHLARGELEAAVAAGNALLERDAALAEAWHLKSLAEHRLNRLDEAIASSARAVQADGQEPRYLMLEGQLLHDAGDLAAAEQRYERVVALRPAWAAGHIALGEARMDSGRGVEALEAFRAAAAADPANVRAWNNVGVAQQSLDRFDDAIRTFGHAISIDPRFALAHFNLARLQARRNDIATALRHANESARLDARHVDSWLLIGDLQRRSRNMPACIAAYESAARAQPDHLRALNALAEVIAEVGRTEEARAGYGVLAQRFPGNLKAALGANLLLPILYRDGEHLEQSRAQYTEGLARLREAAPRLALRPGARNLQDVLWTNFYLAYQGRDDLALQSGFGDFMRTVVAPAAGRYLEPIARRPRRERLRVGFASHYFYDCTAGRYFMSWITHLDPKRFETIVYSTNEAMTNDTRTIAAAAGQFKARPGRPLLALAEEILADELDVLIYPELGMHPSTFALAHLRLAPVQCAGWGHPDTTGLPEIDYFLSSEAMEPANGQSHYREKLALLPGLGTRYAEPKAREGVTRASLGLPEDKTLYLVPQSLFKIHPDNDDALSDVIARDPNGHLLLFASHHEQLTSEFAGRLAAAFGRRGLVMHERSLFLQPFMPHGDYLALNRVCDVMLDTWHWSGGNTSLDAFASGLPVVTLPGEFMRGRQSLGMAEILGVTELVARDAAEYVDIAVRLGQSPDERKAIAERLAASRGALFGRDEPVRALERFLESL</sequence>
<dbReference type="Gene3D" id="1.25.40.10">
    <property type="entry name" value="Tetratricopeptide repeat domain"/>
    <property type="match status" value="1"/>
</dbReference>
<dbReference type="InterPro" id="IPR019734">
    <property type="entry name" value="TPR_rpt"/>
</dbReference>
<dbReference type="KEGG" id="uru:DSM104443_03787"/>
<name>A0A6M4H048_9PROT</name>
<evidence type="ECO:0000256" key="3">
    <source>
        <dbReference type="ARBA" id="ARBA00011970"/>
    </source>
</evidence>
<reference evidence="10 11" key="1">
    <citation type="submission" date="2020-04" db="EMBL/GenBank/DDBJ databases">
        <title>Usitatibacter rugosus gen. nov., sp. nov. and Usitatibacter palustris sp. nov., novel members of Usitatibacteraceae fam. nov. within the order Nitrosomonadales isolated from soil.</title>
        <authorList>
            <person name="Huber K.J."/>
            <person name="Neumann-Schaal M."/>
            <person name="Geppert A."/>
            <person name="Luckner M."/>
            <person name="Wanner G."/>
            <person name="Overmann J."/>
        </authorList>
    </citation>
    <scope>NUCLEOTIDE SEQUENCE [LARGE SCALE GENOMIC DNA]</scope>
    <source>
        <strain evidence="10 11">0125_3</strain>
    </source>
</reference>
<dbReference type="InterPro" id="IPR029489">
    <property type="entry name" value="OGT/SEC/SPY_C"/>
</dbReference>
<evidence type="ECO:0000313" key="11">
    <source>
        <dbReference type="Proteomes" id="UP000501534"/>
    </source>
</evidence>
<evidence type="ECO:0000256" key="2">
    <source>
        <dbReference type="ARBA" id="ARBA00005386"/>
    </source>
</evidence>
<comment type="pathway">
    <text evidence="1">Protein modification; protein glycosylation.</text>
</comment>
<comment type="similarity">
    <text evidence="2">Belongs to the glycosyltransferase 41 family. O-GlcNAc transferase subfamily.</text>
</comment>
<dbReference type="Pfam" id="PF13844">
    <property type="entry name" value="Glyco_transf_41"/>
    <property type="match status" value="2"/>
</dbReference>
<evidence type="ECO:0000256" key="8">
    <source>
        <dbReference type="PROSITE-ProRule" id="PRU00339"/>
    </source>
</evidence>
<keyword evidence="6" id="KW-0677">Repeat</keyword>
<dbReference type="PANTHER" id="PTHR44998:SF1">
    <property type="entry name" value="UDP-N-ACETYLGLUCOSAMINE--PEPTIDE N-ACETYLGLUCOSAMINYLTRANSFERASE 110 KDA SUBUNIT"/>
    <property type="match status" value="1"/>
</dbReference>
<evidence type="ECO:0000256" key="1">
    <source>
        <dbReference type="ARBA" id="ARBA00004922"/>
    </source>
</evidence>
<evidence type="ECO:0000256" key="4">
    <source>
        <dbReference type="ARBA" id="ARBA00022676"/>
    </source>
</evidence>
<evidence type="ECO:0000259" key="9">
    <source>
        <dbReference type="Pfam" id="PF13844"/>
    </source>
</evidence>
<dbReference type="InterPro" id="IPR011990">
    <property type="entry name" value="TPR-like_helical_dom_sf"/>
</dbReference>
<dbReference type="Pfam" id="PF13181">
    <property type="entry name" value="TPR_8"/>
    <property type="match status" value="1"/>
</dbReference>
<keyword evidence="11" id="KW-1185">Reference proteome</keyword>
<dbReference type="RefSeq" id="WP_171095117.1">
    <property type="nucleotide sequence ID" value="NZ_CP053069.1"/>
</dbReference>
<keyword evidence="4" id="KW-0328">Glycosyltransferase</keyword>
<gene>
    <name evidence="10" type="ORF">DSM104443_03787</name>
</gene>
<dbReference type="Pfam" id="PF13432">
    <property type="entry name" value="TPR_16"/>
    <property type="match status" value="2"/>
</dbReference>
<accession>A0A6M4H048</accession>
<dbReference type="PROSITE" id="PS50005">
    <property type="entry name" value="TPR"/>
    <property type="match status" value="2"/>
</dbReference>
<proteinExistence type="inferred from homology"/>
<evidence type="ECO:0000313" key="10">
    <source>
        <dbReference type="EMBL" id="QJR12695.1"/>
    </source>
</evidence>
<dbReference type="EC" id="2.4.1.255" evidence="3"/>
<feature type="domain" description="O-GlcNAc transferase C-terminal" evidence="9">
    <location>
        <begin position="535"/>
        <end position="713"/>
    </location>
</feature>
<dbReference type="Gene3D" id="3.40.50.11380">
    <property type="match status" value="1"/>
</dbReference>
<dbReference type="SUPFAM" id="SSF53756">
    <property type="entry name" value="UDP-Glycosyltransferase/glycogen phosphorylase"/>
    <property type="match status" value="1"/>
</dbReference>
<dbReference type="EMBL" id="CP053069">
    <property type="protein sequence ID" value="QJR12695.1"/>
    <property type="molecule type" value="Genomic_DNA"/>
</dbReference>
<keyword evidence="7 8" id="KW-0802">TPR repeat</keyword>
<keyword evidence="5" id="KW-0808">Transferase</keyword>
<feature type="repeat" description="TPR" evidence="8">
    <location>
        <begin position="140"/>
        <end position="173"/>
    </location>
</feature>
<organism evidence="10 11">
    <name type="scientific">Usitatibacter rugosus</name>
    <dbReference type="NCBI Taxonomy" id="2732067"/>
    <lineage>
        <taxon>Bacteria</taxon>
        <taxon>Pseudomonadati</taxon>
        <taxon>Pseudomonadota</taxon>
        <taxon>Betaproteobacteria</taxon>
        <taxon>Nitrosomonadales</taxon>
        <taxon>Usitatibacteraceae</taxon>
        <taxon>Usitatibacter</taxon>
    </lineage>
</organism>
<dbReference type="PANTHER" id="PTHR44998">
    <property type="match status" value="1"/>
</dbReference>
<feature type="domain" description="O-GlcNAc transferase C-terminal" evidence="9">
    <location>
        <begin position="374"/>
        <end position="520"/>
    </location>
</feature>
<dbReference type="GO" id="GO:0097363">
    <property type="term" value="F:protein O-acetylglucosaminyltransferase activity"/>
    <property type="evidence" value="ECO:0007669"/>
    <property type="project" value="UniProtKB-EC"/>
</dbReference>
<dbReference type="SUPFAM" id="SSF48452">
    <property type="entry name" value="TPR-like"/>
    <property type="match status" value="2"/>
</dbReference>
<evidence type="ECO:0000256" key="5">
    <source>
        <dbReference type="ARBA" id="ARBA00022679"/>
    </source>
</evidence>
<dbReference type="AlphaFoldDB" id="A0A6M4H048"/>
<feature type="repeat" description="TPR" evidence="8">
    <location>
        <begin position="106"/>
        <end position="139"/>
    </location>
</feature>
<dbReference type="Gene3D" id="3.40.50.2000">
    <property type="entry name" value="Glycogen Phosphorylase B"/>
    <property type="match status" value="1"/>
</dbReference>
<dbReference type="Proteomes" id="UP000501534">
    <property type="component" value="Chromosome"/>
</dbReference>
<protein>
    <recommendedName>
        <fullName evidence="3">protein O-GlcNAc transferase</fullName>
        <ecNumber evidence="3">2.4.1.255</ecNumber>
    </recommendedName>
</protein>
<evidence type="ECO:0000256" key="7">
    <source>
        <dbReference type="ARBA" id="ARBA00022803"/>
    </source>
</evidence>
<dbReference type="SMART" id="SM00028">
    <property type="entry name" value="TPR"/>
    <property type="match status" value="6"/>
</dbReference>